<dbReference type="InterPro" id="IPR006143">
    <property type="entry name" value="RND_pump_MFP"/>
</dbReference>
<dbReference type="PANTHER" id="PTHR30469">
    <property type="entry name" value="MULTIDRUG RESISTANCE PROTEIN MDTA"/>
    <property type="match status" value="1"/>
</dbReference>
<dbReference type="SUPFAM" id="SSF111369">
    <property type="entry name" value="HlyD-like secretion proteins"/>
    <property type="match status" value="2"/>
</dbReference>
<evidence type="ECO:0000256" key="1">
    <source>
        <dbReference type="ARBA" id="ARBA00009477"/>
    </source>
</evidence>
<comment type="similarity">
    <text evidence="1">Belongs to the membrane fusion protein (MFP) (TC 8.A.1) family.</text>
</comment>
<dbReference type="GO" id="GO:0015562">
    <property type="term" value="F:efflux transmembrane transporter activity"/>
    <property type="evidence" value="ECO:0007669"/>
    <property type="project" value="TreeGrafter"/>
</dbReference>
<keyword evidence="3" id="KW-0732">Signal</keyword>
<dbReference type="InterPro" id="IPR058637">
    <property type="entry name" value="YknX-like_C"/>
</dbReference>
<dbReference type="Pfam" id="PF25989">
    <property type="entry name" value="YknX_C"/>
    <property type="match status" value="1"/>
</dbReference>
<dbReference type="Pfam" id="PF25881">
    <property type="entry name" value="HH_YBHG"/>
    <property type="match status" value="1"/>
</dbReference>
<evidence type="ECO:0000313" key="6">
    <source>
        <dbReference type="EMBL" id="RNB75820.1"/>
    </source>
</evidence>
<dbReference type="Gene3D" id="1.10.287.470">
    <property type="entry name" value="Helix hairpin bin"/>
    <property type="match status" value="1"/>
</dbReference>
<name>A0A3M8CJG1_9BACL</name>
<evidence type="ECO:0000256" key="3">
    <source>
        <dbReference type="SAM" id="SignalP"/>
    </source>
</evidence>
<evidence type="ECO:0000259" key="4">
    <source>
        <dbReference type="Pfam" id="PF25881"/>
    </source>
</evidence>
<organism evidence="6 7">
    <name type="scientific">Brevibacillus invocatus</name>
    <dbReference type="NCBI Taxonomy" id="173959"/>
    <lineage>
        <taxon>Bacteria</taxon>
        <taxon>Bacillati</taxon>
        <taxon>Bacillota</taxon>
        <taxon>Bacilli</taxon>
        <taxon>Bacillales</taxon>
        <taxon>Paenibacillaceae</taxon>
        <taxon>Brevibacillus</taxon>
    </lineage>
</organism>
<dbReference type="OrthoDB" id="9813047at2"/>
<evidence type="ECO:0000313" key="7">
    <source>
        <dbReference type="Proteomes" id="UP000282028"/>
    </source>
</evidence>
<dbReference type="Gene3D" id="2.40.420.20">
    <property type="match status" value="1"/>
</dbReference>
<keyword evidence="2" id="KW-0175">Coiled coil</keyword>
<dbReference type="Proteomes" id="UP000282028">
    <property type="component" value="Unassembled WGS sequence"/>
</dbReference>
<evidence type="ECO:0000259" key="5">
    <source>
        <dbReference type="Pfam" id="PF25989"/>
    </source>
</evidence>
<feature type="signal peptide" evidence="3">
    <location>
        <begin position="1"/>
        <end position="22"/>
    </location>
</feature>
<dbReference type="Gene3D" id="2.40.50.100">
    <property type="match status" value="1"/>
</dbReference>
<proteinExistence type="inferred from homology"/>
<comment type="caution">
    <text evidence="6">The sequence shown here is derived from an EMBL/GenBank/DDBJ whole genome shotgun (WGS) entry which is preliminary data.</text>
</comment>
<dbReference type="Gene3D" id="2.40.30.170">
    <property type="match status" value="1"/>
</dbReference>
<gene>
    <name evidence="6" type="ORF">EDM52_05215</name>
</gene>
<accession>A0A3M8CJG1</accession>
<feature type="domain" description="YbhG-like alpha-helical hairpin" evidence="4">
    <location>
        <begin position="94"/>
        <end position="209"/>
    </location>
</feature>
<dbReference type="NCBIfam" id="TIGR01730">
    <property type="entry name" value="RND_mfp"/>
    <property type="match status" value="1"/>
</dbReference>
<keyword evidence="7" id="KW-1185">Reference proteome</keyword>
<dbReference type="GO" id="GO:1990281">
    <property type="term" value="C:efflux pump complex"/>
    <property type="evidence" value="ECO:0007669"/>
    <property type="project" value="TreeGrafter"/>
</dbReference>
<dbReference type="PROSITE" id="PS51257">
    <property type="entry name" value="PROKAR_LIPOPROTEIN"/>
    <property type="match status" value="1"/>
</dbReference>
<feature type="chain" id="PRO_5038775490" evidence="3">
    <location>
        <begin position="23"/>
        <end position="411"/>
    </location>
</feature>
<dbReference type="AlphaFoldDB" id="A0A3M8CJG1"/>
<dbReference type="RefSeq" id="WP_122907977.1">
    <property type="nucleotide sequence ID" value="NZ_CBCSBE010000004.1"/>
</dbReference>
<dbReference type="InterPro" id="IPR059052">
    <property type="entry name" value="HH_YbhG-like"/>
</dbReference>
<feature type="domain" description="YknX-like C-terminal permuted SH3-like" evidence="5">
    <location>
        <begin position="337"/>
        <end position="404"/>
    </location>
</feature>
<evidence type="ECO:0000256" key="2">
    <source>
        <dbReference type="SAM" id="Coils"/>
    </source>
</evidence>
<dbReference type="EMBL" id="RHHR01000009">
    <property type="protein sequence ID" value="RNB75820.1"/>
    <property type="molecule type" value="Genomic_DNA"/>
</dbReference>
<reference evidence="6 7" key="1">
    <citation type="submission" date="2018-10" db="EMBL/GenBank/DDBJ databases">
        <title>Phylogenomics of Brevibacillus.</title>
        <authorList>
            <person name="Dunlap C."/>
        </authorList>
    </citation>
    <scope>NUCLEOTIDE SEQUENCE [LARGE SCALE GENOMIC DNA]</scope>
    <source>
        <strain evidence="6 7">JCM 12215</strain>
    </source>
</reference>
<feature type="coiled-coil region" evidence="2">
    <location>
        <begin position="135"/>
        <end position="186"/>
    </location>
</feature>
<sequence length="411" mass="44806">MKKARWLIPIVMVGILATTACSNSQETAFLQKETKSVVVKAVKKEQLQQVSELSATLQPKEEALVSFEVGGRIVELERNEGDNVKAGDLLARVNDKDYELQVAASNAVVQQSAASMNKVQNGAREQEVTQAVLVVEKATIAFEQAQEDFQRIEKLYQEKAISKSDFENMQNRLSIAQKDLENAKQAYSMITQGARAEDKNLSQASYQHAVVSQETASNTLAKTNLHSPIHGTILAKLSSAGNLVSPGTPIYQVGNIDQLKVVLPVPDREIANWKVGEVITFDLYGQKRDGKVVNIYPTTNKSTGTIGVEVQIENPAHDWFAGQVVKAIKPIDVAAGIYVPVESVISRGKDNAHVFLIKDGKAVKTNVEIGRIVSNKLEIRSGLTEGEQLIVKGVDRLFDGDAVETMGGTPQ</sequence>
<protein>
    <submittedName>
        <fullName evidence="6">Efflux RND transporter periplasmic adaptor subunit</fullName>
    </submittedName>
</protein>